<evidence type="ECO:0000313" key="3">
    <source>
        <dbReference type="Proteomes" id="UP000250434"/>
    </source>
</evidence>
<keyword evidence="3" id="KW-1185">Reference proteome</keyword>
<gene>
    <name evidence="2" type="ORF">A4R43_04515</name>
</gene>
<dbReference type="KEGG" id="aab:A4R43_04515"/>
<dbReference type="Pfam" id="PF19054">
    <property type="entry name" value="DUF5753"/>
    <property type="match status" value="1"/>
</dbReference>
<dbReference type="InterPro" id="IPR010982">
    <property type="entry name" value="Lambda_DNA-bd_dom_sf"/>
</dbReference>
<feature type="domain" description="HTH cro/C1-type" evidence="1">
    <location>
        <begin position="22"/>
        <end position="79"/>
    </location>
</feature>
<dbReference type="InterPro" id="IPR001387">
    <property type="entry name" value="Cro/C1-type_HTH"/>
</dbReference>
<dbReference type="Gene3D" id="1.10.260.40">
    <property type="entry name" value="lambda repressor-like DNA-binding domains"/>
    <property type="match status" value="1"/>
</dbReference>
<dbReference type="AlphaFoldDB" id="A0A344L1F5"/>
<reference evidence="2 3" key="1">
    <citation type="submission" date="2016-04" db="EMBL/GenBank/DDBJ databases">
        <title>Complete genome sequence and analysis of deep-sea sediment isolate, Amycolatopsis sp. WP1.</title>
        <authorList>
            <person name="Wang H."/>
            <person name="Chen S."/>
            <person name="Wu Q."/>
        </authorList>
    </citation>
    <scope>NUCLEOTIDE SEQUENCE [LARGE SCALE GENOMIC DNA]</scope>
    <source>
        <strain evidence="2 3">WP1</strain>
    </source>
</reference>
<dbReference type="PROSITE" id="PS50943">
    <property type="entry name" value="HTH_CROC1"/>
    <property type="match status" value="1"/>
</dbReference>
<proteinExistence type="predicted"/>
<sequence length="293" mass="32087">MCYRDAVSQPFPTERVQVAAVLRRMREQAGVTRGEAAELLGCTTSKIGDLELGRSGAKPAELEKLLLRYGAGPVQREELIQFARSSHSRKPRGTYGSVRVPANLRRVLALEAQARETVHYSGELIPPVLQVRGYTEALLAEGPVKLVELHLGRQDCLERTDRPRLRLRCVLGEAALRAGIGGEAVMAAQLARLCWLNETAPNVEIHVLPLGAGAHPFLGRTVTLHFFPRPAPAVMVTGGIERDVFCDRAAAVREAAAQFTALRARALGVRESTDFLRRLGQHRASTVEDSHAR</sequence>
<evidence type="ECO:0000313" key="2">
    <source>
        <dbReference type="EMBL" id="AXB41879.1"/>
    </source>
</evidence>
<accession>A0A344L1F5</accession>
<dbReference type="GO" id="GO:0003677">
    <property type="term" value="F:DNA binding"/>
    <property type="evidence" value="ECO:0007669"/>
    <property type="project" value="InterPro"/>
</dbReference>
<evidence type="ECO:0000259" key="1">
    <source>
        <dbReference type="PROSITE" id="PS50943"/>
    </source>
</evidence>
<protein>
    <recommendedName>
        <fullName evidence="1">HTH cro/C1-type domain-containing protein</fullName>
    </recommendedName>
</protein>
<dbReference type="Proteomes" id="UP000250434">
    <property type="component" value="Chromosome"/>
</dbReference>
<dbReference type="SMART" id="SM00530">
    <property type="entry name" value="HTH_XRE"/>
    <property type="match status" value="1"/>
</dbReference>
<dbReference type="Pfam" id="PF13560">
    <property type="entry name" value="HTH_31"/>
    <property type="match status" value="1"/>
</dbReference>
<dbReference type="OrthoDB" id="2991476at2"/>
<name>A0A344L1F5_9PSEU</name>
<dbReference type="EMBL" id="CP015163">
    <property type="protein sequence ID" value="AXB41879.1"/>
    <property type="molecule type" value="Genomic_DNA"/>
</dbReference>
<dbReference type="InterPro" id="IPR043917">
    <property type="entry name" value="DUF5753"/>
</dbReference>
<dbReference type="SUPFAM" id="SSF47413">
    <property type="entry name" value="lambda repressor-like DNA-binding domains"/>
    <property type="match status" value="1"/>
</dbReference>
<dbReference type="CDD" id="cd00093">
    <property type="entry name" value="HTH_XRE"/>
    <property type="match status" value="1"/>
</dbReference>
<organism evidence="2 3">
    <name type="scientific">Amycolatopsis albispora</name>
    <dbReference type="NCBI Taxonomy" id="1804986"/>
    <lineage>
        <taxon>Bacteria</taxon>
        <taxon>Bacillati</taxon>
        <taxon>Actinomycetota</taxon>
        <taxon>Actinomycetes</taxon>
        <taxon>Pseudonocardiales</taxon>
        <taxon>Pseudonocardiaceae</taxon>
        <taxon>Amycolatopsis</taxon>
    </lineage>
</organism>